<organism evidence="2 3">
    <name type="scientific">Vitrella brassicaformis (strain CCMP3155)</name>
    <dbReference type="NCBI Taxonomy" id="1169540"/>
    <lineage>
        <taxon>Eukaryota</taxon>
        <taxon>Sar</taxon>
        <taxon>Alveolata</taxon>
        <taxon>Colpodellida</taxon>
        <taxon>Vitrellaceae</taxon>
        <taxon>Vitrella</taxon>
    </lineage>
</organism>
<dbReference type="Proteomes" id="UP000041254">
    <property type="component" value="Unassembled WGS sequence"/>
</dbReference>
<reference evidence="2 3" key="1">
    <citation type="submission" date="2014-11" db="EMBL/GenBank/DDBJ databases">
        <authorList>
            <person name="Zhu J."/>
            <person name="Qi W."/>
            <person name="Song R."/>
        </authorList>
    </citation>
    <scope>NUCLEOTIDE SEQUENCE [LARGE SCALE GENOMIC DNA]</scope>
</reference>
<gene>
    <name evidence="2" type="ORF">Vbra_1345</name>
</gene>
<feature type="region of interest" description="Disordered" evidence="1">
    <location>
        <begin position="22"/>
        <end position="59"/>
    </location>
</feature>
<keyword evidence="3" id="KW-1185">Reference proteome</keyword>
<dbReference type="InParanoid" id="A0A0G4FCV1"/>
<name>A0A0G4FCV1_VITBC</name>
<evidence type="ECO:0000313" key="2">
    <source>
        <dbReference type="EMBL" id="CEM11001.1"/>
    </source>
</evidence>
<accession>A0A0G4FCV1</accession>
<evidence type="ECO:0000256" key="1">
    <source>
        <dbReference type="SAM" id="MobiDB-lite"/>
    </source>
</evidence>
<feature type="region of interest" description="Disordered" evidence="1">
    <location>
        <begin position="122"/>
        <end position="162"/>
    </location>
</feature>
<protein>
    <submittedName>
        <fullName evidence="2">Uncharacterized protein</fullName>
    </submittedName>
</protein>
<evidence type="ECO:0000313" key="3">
    <source>
        <dbReference type="Proteomes" id="UP000041254"/>
    </source>
</evidence>
<dbReference type="AlphaFoldDB" id="A0A0G4FCV1"/>
<proteinExistence type="predicted"/>
<dbReference type="EMBL" id="CDMY01000407">
    <property type="protein sequence ID" value="CEM11001.1"/>
    <property type="molecule type" value="Genomic_DNA"/>
</dbReference>
<dbReference type="VEuPathDB" id="CryptoDB:Vbra_1345"/>
<sequence length="162" mass="18754">MAISQGPRLDVHGLIPALYVPPRGAGRSRRTADVAEEEEDPWMREFARRPNPHQEGTDDWKQFEIAERKRRTKVQCDAIDAHTKKLDEYIKAKEEAHDRLRRSVFGRLMRFLCPWNPVWQLPSSEEPLPEGAQERQDGANVGADDIYMPLVQTHQQDGRSDR</sequence>